<sequence>LLGIVVPPFGAVMIVDLIFMARISEQRPAQRFRGTAFAAWAIGSLCAVIAHVAFPQFGEAVIGLVTAAISYSVISRMRMPRPVMENSNARLQR</sequence>
<proteinExistence type="predicted"/>
<reference evidence="2 3" key="1">
    <citation type="submission" date="2019-11" db="EMBL/GenBank/DDBJ databases">
        <title>Draft Genome Sequence of Plant Growth-Promoting Rhizosphere-Associated Bacteria.</title>
        <authorList>
            <person name="Vasilyev I.Y."/>
            <person name="Radchenko V."/>
            <person name="Ilnitskaya E.V."/>
        </authorList>
    </citation>
    <scope>NUCLEOTIDE SEQUENCE [LARGE SCALE GENOMIC DNA]</scope>
    <source>
        <strain evidence="2 3">VRA_MhP_f</strain>
    </source>
</reference>
<name>A0A7X2MPX7_ENTAG</name>
<feature type="transmembrane region" description="Helical" evidence="1">
    <location>
        <begin position="6"/>
        <end position="23"/>
    </location>
</feature>
<dbReference type="Proteomes" id="UP000461948">
    <property type="component" value="Unassembled WGS sequence"/>
</dbReference>
<feature type="transmembrane region" description="Helical" evidence="1">
    <location>
        <begin position="60"/>
        <end position="77"/>
    </location>
</feature>
<gene>
    <name evidence="2" type="ORF">GKC49_19340</name>
</gene>
<comment type="caution">
    <text evidence="2">The sequence shown here is derived from an EMBL/GenBank/DDBJ whole genome shotgun (WGS) entry which is preliminary data.</text>
</comment>
<keyword evidence="1" id="KW-1133">Transmembrane helix</keyword>
<evidence type="ECO:0000256" key="1">
    <source>
        <dbReference type="SAM" id="Phobius"/>
    </source>
</evidence>
<dbReference type="AlphaFoldDB" id="A0A7X2MPX7"/>
<organism evidence="2 3">
    <name type="scientific">Enterobacter agglomerans</name>
    <name type="common">Erwinia herbicola</name>
    <name type="synonym">Pantoea agglomerans</name>
    <dbReference type="NCBI Taxonomy" id="549"/>
    <lineage>
        <taxon>Bacteria</taxon>
        <taxon>Pseudomonadati</taxon>
        <taxon>Pseudomonadota</taxon>
        <taxon>Gammaproteobacteria</taxon>
        <taxon>Enterobacterales</taxon>
        <taxon>Erwiniaceae</taxon>
        <taxon>Pantoea</taxon>
        <taxon>Pantoea agglomerans group</taxon>
    </lineage>
</organism>
<keyword evidence="1" id="KW-0812">Transmembrane</keyword>
<feature type="transmembrane region" description="Helical" evidence="1">
    <location>
        <begin position="35"/>
        <end position="54"/>
    </location>
</feature>
<feature type="non-terminal residue" evidence="2">
    <location>
        <position position="1"/>
    </location>
</feature>
<keyword evidence="1" id="KW-0472">Membrane</keyword>
<evidence type="ECO:0000313" key="2">
    <source>
        <dbReference type="EMBL" id="MSE17184.1"/>
    </source>
</evidence>
<accession>A0A7X2MPX7</accession>
<evidence type="ECO:0000313" key="3">
    <source>
        <dbReference type="Proteomes" id="UP000461948"/>
    </source>
</evidence>
<dbReference type="EMBL" id="WKLC01001033">
    <property type="protein sequence ID" value="MSE17184.1"/>
    <property type="molecule type" value="Genomic_DNA"/>
</dbReference>
<protein>
    <submittedName>
        <fullName evidence="2">Cytosine permease</fullName>
    </submittedName>
</protein>